<dbReference type="InParanoid" id="H2AW27"/>
<evidence type="ECO:0000256" key="1">
    <source>
        <dbReference type="ARBA" id="ARBA00005634"/>
    </source>
</evidence>
<dbReference type="SUPFAM" id="SSF52025">
    <property type="entry name" value="PA domain"/>
    <property type="match status" value="1"/>
</dbReference>
<keyword evidence="3" id="KW-1133">Transmembrane helix</keyword>
<feature type="transmembrane region" description="Helical" evidence="3">
    <location>
        <begin position="83"/>
        <end position="102"/>
    </location>
</feature>
<dbReference type="SUPFAM" id="SSF47672">
    <property type="entry name" value="Transferrin receptor-like dimerisation domain"/>
    <property type="match status" value="1"/>
</dbReference>
<feature type="domain" description="Transferrin receptor-like dimerisation" evidence="4">
    <location>
        <begin position="722"/>
        <end position="795"/>
    </location>
</feature>
<keyword evidence="3" id="KW-0812">Transmembrane</keyword>
<dbReference type="EMBL" id="HE650825">
    <property type="protein sequence ID" value="CCF58577.1"/>
    <property type="molecule type" value="Genomic_DNA"/>
</dbReference>
<sequence length="805" mass="92051">MTHEEETTPLLNEVENQSNGGDAISQRVPFDVPDEFENNGSNRNSNFSGIVTPVVRRMRSTTMSSIMSTSIQAVKGHMDKKRFVFLILSSFCIYLGFVAAFAPRTSLSRDFKRWHNSKLTTAEVYRIYLDTLQNSNHVMQHVKNYSERFESQEASAEWSLEYTVSQLRALGFQPKLEKYYPWVSKLVDTQVELLEDGLPIFKATLLEDCLHDEHYCERVNSKGFHAYSPNGDVTSQYVYCNYGSLEDYRQLLENNIDIEDKVHIIRSGRLQRGLKIKNAELYGASSAIIYTDPMDDGAVTESNGYKPYPRGPARNPSYIEKGSVEFFTENPGDPTTPGYPAKYPDIERLSPVGKVPRIPSIPMSAKEVQPFLKELNNEGFQFTDKEGGIPEFRYFSGPSRPNLKIHLLNNQNHSIVEITNVIVEIPGILSDSTAIIGSHREAWDIGTTSNPNSGSAILLEVARGMSKLLKHGWKPLRPIKLISWDGEESALIGSTEYIEDHMSLMKKSGFFYLNLNKAISGTKFQCKANPLLTSVITDAAKFTAFKGMDDWTLFDEWRTQSKNSIELPAGDEAYPGFQYHLGIPSASFSFSNNGVDDAIYHCHSKYHSSQWLENFVDPDYKLHNTMASFIGLASLMISENELAHVKTNEYFIEIFYWYKKWYKEINLLFPHDKKITELADSVFTSIKLITLQDSVNFDRRLKDVNLQCSQDYPIWGIIKKFRIYLSLLRANNKLKQLDKLFMTNRGLKDRPWMKHSIYAPDKELGVTGDVLPGLHEALLEMDREEVFEWLTILLSQFNNIRYLLR</sequence>
<dbReference type="Proteomes" id="UP000005220">
    <property type="component" value="Chromosome 5"/>
</dbReference>
<evidence type="ECO:0000256" key="2">
    <source>
        <dbReference type="SAM" id="MobiDB-lite"/>
    </source>
</evidence>
<name>H2AW27_KAZAF</name>
<dbReference type="InterPro" id="IPR046450">
    <property type="entry name" value="PA_dom_sf"/>
</dbReference>
<dbReference type="InterPro" id="IPR039373">
    <property type="entry name" value="Peptidase_M28B"/>
</dbReference>
<dbReference type="Pfam" id="PF04389">
    <property type="entry name" value="Peptidase_M28"/>
    <property type="match status" value="1"/>
</dbReference>
<dbReference type="Gene3D" id="1.20.930.40">
    <property type="entry name" value="Transferrin receptor-like, dimerisation domain"/>
    <property type="match status" value="1"/>
</dbReference>
<keyword evidence="3" id="KW-0472">Membrane</keyword>
<dbReference type="CDD" id="cd03874">
    <property type="entry name" value="M28_PMSA_TfR_like"/>
    <property type="match status" value="1"/>
</dbReference>
<dbReference type="PANTHER" id="PTHR10404:SF46">
    <property type="entry name" value="VACUOLAR PROTEIN SORTING-ASSOCIATED PROTEIN 70"/>
    <property type="match status" value="1"/>
</dbReference>
<dbReference type="STRING" id="1071382.H2AW27"/>
<evidence type="ECO:0000313" key="6">
    <source>
        <dbReference type="EMBL" id="CCF58577.1"/>
    </source>
</evidence>
<dbReference type="FunFam" id="3.40.630.10:FF:000101">
    <property type="entry name" value="N-acetylated alpha-linked acidic dipeptidase like 1"/>
    <property type="match status" value="1"/>
</dbReference>
<dbReference type="InterPro" id="IPR007365">
    <property type="entry name" value="TFR-like_dimer_dom"/>
</dbReference>
<dbReference type="KEGG" id="kaf:KAFR_0E04260"/>
<dbReference type="GO" id="GO:0004180">
    <property type="term" value="F:carboxypeptidase activity"/>
    <property type="evidence" value="ECO:0007669"/>
    <property type="project" value="TreeGrafter"/>
</dbReference>
<organism evidence="6 7">
    <name type="scientific">Kazachstania africana (strain ATCC 22294 / BCRC 22015 / CBS 2517 / CECT 1963 / NBRC 1671 / NRRL Y-8276)</name>
    <name type="common">Yeast</name>
    <name type="synonym">Kluyveromyces africanus</name>
    <dbReference type="NCBI Taxonomy" id="1071382"/>
    <lineage>
        <taxon>Eukaryota</taxon>
        <taxon>Fungi</taxon>
        <taxon>Dikarya</taxon>
        <taxon>Ascomycota</taxon>
        <taxon>Saccharomycotina</taxon>
        <taxon>Saccharomycetes</taxon>
        <taxon>Saccharomycetales</taxon>
        <taxon>Saccharomycetaceae</taxon>
        <taxon>Kazachstania</taxon>
    </lineage>
</organism>
<dbReference type="HOGENOM" id="CLU_005688_2_0_1"/>
<dbReference type="FunCoup" id="H2AW27">
    <property type="interactions" value="148"/>
</dbReference>
<evidence type="ECO:0000313" key="7">
    <source>
        <dbReference type="Proteomes" id="UP000005220"/>
    </source>
</evidence>
<comment type="similarity">
    <text evidence="1">Belongs to the peptidase M28 family. M28B subfamily.</text>
</comment>
<dbReference type="InterPro" id="IPR036757">
    <property type="entry name" value="TFR-like_dimer_dom_sf"/>
</dbReference>
<dbReference type="Gene3D" id="3.50.30.30">
    <property type="match status" value="1"/>
</dbReference>
<dbReference type="Gene3D" id="3.40.630.10">
    <property type="entry name" value="Zn peptidases"/>
    <property type="match status" value="1"/>
</dbReference>
<evidence type="ECO:0000259" key="5">
    <source>
        <dbReference type="Pfam" id="PF04389"/>
    </source>
</evidence>
<evidence type="ECO:0008006" key="8">
    <source>
        <dbReference type="Google" id="ProtNLM"/>
    </source>
</evidence>
<evidence type="ECO:0000259" key="4">
    <source>
        <dbReference type="Pfam" id="PF04253"/>
    </source>
</evidence>
<reference evidence="6 7" key="1">
    <citation type="journal article" date="2011" name="Proc. Natl. Acad. Sci. U.S.A.">
        <title>Evolutionary erosion of yeast sex chromosomes by mating-type switching accidents.</title>
        <authorList>
            <person name="Gordon J.L."/>
            <person name="Armisen D."/>
            <person name="Proux-Wera E."/>
            <person name="Oheigeartaigh S.S."/>
            <person name="Byrne K.P."/>
            <person name="Wolfe K.H."/>
        </authorList>
    </citation>
    <scope>NUCLEOTIDE SEQUENCE [LARGE SCALE GENOMIC DNA]</scope>
    <source>
        <strain evidence="7">ATCC 22294 / BCRC 22015 / CBS 2517 / CECT 1963 / NBRC 1671 / NRRL Y-8276</strain>
    </source>
</reference>
<feature type="domain" description="Peptidase M28" evidence="5">
    <location>
        <begin position="420"/>
        <end position="522"/>
    </location>
</feature>
<evidence type="ECO:0000256" key="3">
    <source>
        <dbReference type="SAM" id="Phobius"/>
    </source>
</evidence>
<dbReference type="SUPFAM" id="SSF53187">
    <property type="entry name" value="Zn-dependent exopeptidases"/>
    <property type="match status" value="1"/>
</dbReference>
<dbReference type="CDD" id="cd02121">
    <property type="entry name" value="PA_GCPII_like"/>
    <property type="match status" value="1"/>
</dbReference>
<gene>
    <name evidence="6" type="primary">KAFR0E04260</name>
    <name evidence="6" type="ORF">KAFR_0E04260</name>
</gene>
<dbReference type="AlphaFoldDB" id="H2AW27"/>
<dbReference type="OrthoDB" id="5841748at2759"/>
<protein>
    <recommendedName>
        <fullName evidence="8">Vacuolar protein sorting-associated protein 70</fullName>
    </recommendedName>
</protein>
<dbReference type="PANTHER" id="PTHR10404">
    <property type="entry name" value="N-ACETYLATED-ALPHA-LINKED ACIDIC DIPEPTIDASE"/>
    <property type="match status" value="1"/>
</dbReference>
<dbReference type="eggNOG" id="KOG2195">
    <property type="taxonomic scope" value="Eukaryota"/>
</dbReference>
<proteinExistence type="inferred from homology"/>
<dbReference type="GeneID" id="13884025"/>
<feature type="region of interest" description="Disordered" evidence="2">
    <location>
        <begin position="1"/>
        <end position="44"/>
    </location>
</feature>
<dbReference type="RefSeq" id="XP_003957712.1">
    <property type="nucleotide sequence ID" value="XM_003957663.1"/>
</dbReference>
<accession>H2AW27</accession>
<keyword evidence="7" id="KW-1185">Reference proteome</keyword>
<dbReference type="InterPro" id="IPR007484">
    <property type="entry name" value="Peptidase_M28"/>
</dbReference>
<dbReference type="Pfam" id="PF04253">
    <property type="entry name" value="TFR_dimer"/>
    <property type="match status" value="1"/>
</dbReference>